<organism evidence="2 3">
    <name type="scientific">Panicum miliaceum</name>
    <name type="common">Proso millet</name>
    <name type="synonym">Broomcorn millet</name>
    <dbReference type="NCBI Taxonomy" id="4540"/>
    <lineage>
        <taxon>Eukaryota</taxon>
        <taxon>Viridiplantae</taxon>
        <taxon>Streptophyta</taxon>
        <taxon>Embryophyta</taxon>
        <taxon>Tracheophyta</taxon>
        <taxon>Spermatophyta</taxon>
        <taxon>Magnoliopsida</taxon>
        <taxon>Liliopsida</taxon>
        <taxon>Poales</taxon>
        <taxon>Poaceae</taxon>
        <taxon>PACMAD clade</taxon>
        <taxon>Panicoideae</taxon>
        <taxon>Panicodae</taxon>
        <taxon>Paniceae</taxon>
        <taxon>Panicinae</taxon>
        <taxon>Panicum</taxon>
        <taxon>Panicum sect. Panicum</taxon>
    </lineage>
</organism>
<feature type="domain" description="CCD97-like C-terminal" evidence="1">
    <location>
        <begin position="39"/>
        <end position="102"/>
    </location>
</feature>
<dbReference type="PANTHER" id="PTHR31840">
    <property type="entry name" value="COILED-COIL DOMAIN-CONTAINING PROTEIN 97"/>
    <property type="match status" value="1"/>
</dbReference>
<dbReference type="PANTHER" id="PTHR31840:SF1">
    <property type="entry name" value="COILED-COIL DOMAIN-CONTAINING PROTEIN 97"/>
    <property type="match status" value="1"/>
</dbReference>
<sequence length="107" mass="12591">MGDLALFNTLSPDYEVDWHLRRVCTAAVGATPPMARVQNRRRAYLDRLVREGKYFSEEAMWEREPYMHHEYLGCFQDPLGRAMARPGERWSETLMRREEERRSAAAA</sequence>
<comment type="caution">
    <text evidence="2">The sequence shown here is derived from an EMBL/GenBank/DDBJ whole genome shotgun (WGS) entry which is preliminary data.</text>
</comment>
<dbReference type="InterPro" id="IPR018613">
    <property type="entry name" value="Ccdc97-like"/>
</dbReference>
<accession>A0A3L6TRQ3</accession>
<reference evidence="3" key="1">
    <citation type="journal article" date="2019" name="Nat. Commun.">
        <title>The genome of broomcorn millet.</title>
        <authorList>
            <person name="Zou C."/>
            <person name="Miki D."/>
            <person name="Li D."/>
            <person name="Tang Q."/>
            <person name="Xiao L."/>
            <person name="Rajput S."/>
            <person name="Deng P."/>
            <person name="Jia W."/>
            <person name="Huang R."/>
            <person name="Zhang M."/>
            <person name="Sun Y."/>
            <person name="Hu J."/>
            <person name="Fu X."/>
            <person name="Schnable P.S."/>
            <person name="Li F."/>
            <person name="Zhang H."/>
            <person name="Feng B."/>
            <person name="Zhu X."/>
            <person name="Liu R."/>
            <person name="Schnable J.C."/>
            <person name="Zhu J.-K."/>
            <person name="Zhang H."/>
        </authorList>
    </citation>
    <scope>NUCLEOTIDE SEQUENCE [LARGE SCALE GENOMIC DNA]</scope>
</reference>
<evidence type="ECO:0000313" key="3">
    <source>
        <dbReference type="Proteomes" id="UP000275267"/>
    </source>
</evidence>
<proteinExistence type="predicted"/>
<evidence type="ECO:0000313" key="2">
    <source>
        <dbReference type="EMBL" id="RLN41838.1"/>
    </source>
</evidence>
<keyword evidence="3" id="KW-1185">Reference proteome</keyword>
<dbReference type="AlphaFoldDB" id="A0A3L6TRQ3"/>
<dbReference type="EMBL" id="PQIB02000001">
    <property type="protein sequence ID" value="RLN41838.1"/>
    <property type="molecule type" value="Genomic_DNA"/>
</dbReference>
<evidence type="ECO:0000259" key="1">
    <source>
        <dbReference type="Pfam" id="PF09747"/>
    </source>
</evidence>
<dbReference type="STRING" id="4540.A0A3L6TRQ3"/>
<name>A0A3L6TRQ3_PANMI</name>
<dbReference type="Proteomes" id="UP000275267">
    <property type="component" value="Unassembled WGS sequence"/>
</dbReference>
<dbReference type="OrthoDB" id="333176at2759"/>
<dbReference type="InterPro" id="IPR040233">
    <property type="entry name" value="CCD97-like_C"/>
</dbReference>
<gene>
    <name evidence="2" type="ORF">C2845_PM01G41820</name>
</gene>
<dbReference type="Pfam" id="PF09747">
    <property type="entry name" value="CCD97-like_C"/>
    <property type="match status" value="1"/>
</dbReference>
<protein>
    <submittedName>
        <fullName evidence="2">Coiled-coil domain-containing protein 97</fullName>
    </submittedName>
</protein>